<evidence type="ECO:0000313" key="6">
    <source>
        <dbReference type="EMBL" id="TKA10284.1"/>
    </source>
</evidence>
<dbReference type="CDD" id="cd05466">
    <property type="entry name" value="PBP2_LTTR_substrate"/>
    <property type="match status" value="1"/>
</dbReference>
<reference evidence="6 7" key="1">
    <citation type="submission" date="2019-04" db="EMBL/GenBank/DDBJ databases">
        <title>Streptomyces oryziradicis sp. nov., a novel actinomycete isolated from rhizosphere soil of rice (Oryza sativa L.).</title>
        <authorList>
            <person name="Li C."/>
        </authorList>
    </citation>
    <scope>NUCLEOTIDE SEQUENCE [LARGE SCALE GENOMIC DNA]</scope>
    <source>
        <strain evidence="6 7">NEAU-C40</strain>
    </source>
</reference>
<evidence type="ECO:0000259" key="5">
    <source>
        <dbReference type="PROSITE" id="PS50931"/>
    </source>
</evidence>
<dbReference type="Proteomes" id="UP000305778">
    <property type="component" value="Unassembled WGS sequence"/>
</dbReference>
<comment type="similarity">
    <text evidence="1">Belongs to the LysR transcriptional regulatory family.</text>
</comment>
<protein>
    <submittedName>
        <fullName evidence="6">LysR family transcriptional regulator</fullName>
    </submittedName>
</protein>
<dbReference type="Gene3D" id="1.10.10.10">
    <property type="entry name" value="Winged helix-like DNA-binding domain superfamily/Winged helix DNA-binding domain"/>
    <property type="match status" value="1"/>
</dbReference>
<evidence type="ECO:0000256" key="3">
    <source>
        <dbReference type="ARBA" id="ARBA00023125"/>
    </source>
</evidence>
<feature type="domain" description="HTH lysR-type" evidence="5">
    <location>
        <begin position="3"/>
        <end position="60"/>
    </location>
</feature>
<evidence type="ECO:0000313" key="7">
    <source>
        <dbReference type="Proteomes" id="UP000305778"/>
    </source>
</evidence>
<dbReference type="Pfam" id="PF00126">
    <property type="entry name" value="HTH_1"/>
    <property type="match status" value="1"/>
</dbReference>
<dbReference type="InterPro" id="IPR036388">
    <property type="entry name" value="WH-like_DNA-bd_sf"/>
</dbReference>
<keyword evidence="3" id="KW-0238">DNA-binding</keyword>
<dbReference type="PANTHER" id="PTHR30419">
    <property type="entry name" value="HTH-TYPE TRANSCRIPTIONAL REGULATOR YBHD"/>
    <property type="match status" value="1"/>
</dbReference>
<dbReference type="InterPro" id="IPR000847">
    <property type="entry name" value="LysR_HTH_N"/>
</dbReference>
<dbReference type="Pfam" id="PF03466">
    <property type="entry name" value="LysR_substrate"/>
    <property type="match status" value="1"/>
</dbReference>
<dbReference type="InterPro" id="IPR050950">
    <property type="entry name" value="HTH-type_LysR_regulators"/>
</dbReference>
<keyword evidence="2" id="KW-0805">Transcription regulation</keyword>
<dbReference type="InterPro" id="IPR005119">
    <property type="entry name" value="LysR_subst-bd"/>
</dbReference>
<proteinExistence type="inferred from homology"/>
<keyword evidence="7" id="KW-1185">Reference proteome</keyword>
<dbReference type="OrthoDB" id="3181812at2"/>
<dbReference type="GO" id="GO:0003700">
    <property type="term" value="F:DNA-binding transcription factor activity"/>
    <property type="evidence" value="ECO:0007669"/>
    <property type="project" value="InterPro"/>
</dbReference>
<dbReference type="SUPFAM" id="SSF53850">
    <property type="entry name" value="Periplasmic binding protein-like II"/>
    <property type="match status" value="1"/>
</dbReference>
<sequence length="293" mass="31137">MSMDLRTLEYFVAAVDDGGFTKAAARLHVSQPSLSEGIRKLERECGSPLFHRVGRGVVVSEAGTVLLTYARRALKDVEEARLSMIALKGFRGGRVTVSAPPALSVEPLARIIGIFCRKYPDVTISMLPTEEGALAAAAVASASCEVGLTDRPVSADLRAHPIGRNEIVAVLPPGSLLSGQGPVSLEQLVDIPFISSAVGSRARNLLDEAKERGIALRTALETPHREAVVPLILEGVGAAFLPWTVSREAERRGAVVLPLLPRVTYDLLIVHRDQPLTAAAEAFVTTALASRAA</sequence>
<dbReference type="FunFam" id="1.10.10.10:FF:000001">
    <property type="entry name" value="LysR family transcriptional regulator"/>
    <property type="match status" value="1"/>
</dbReference>
<dbReference type="SUPFAM" id="SSF46785">
    <property type="entry name" value="Winged helix' DNA-binding domain"/>
    <property type="match status" value="1"/>
</dbReference>
<evidence type="ECO:0000256" key="2">
    <source>
        <dbReference type="ARBA" id="ARBA00023015"/>
    </source>
</evidence>
<dbReference type="PROSITE" id="PS50931">
    <property type="entry name" value="HTH_LYSR"/>
    <property type="match status" value="1"/>
</dbReference>
<dbReference type="Gene3D" id="3.40.190.290">
    <property type="match status" value="1"/>
</dbReference>
<accession>A0A4U0SKD7</accession>
<keyword evidence="4" id="KW-0804">Transcription</keyword>
<comment type="caution">
    <text evidence="6">The sequence shown here is derived from an EMBL/GenBank/DDBJ whole genome shotgun (WGS) entry which is preliminary data.</text>
</comment>
<dbReference type="GO" id="GO:0005829">
    <property type="term" value="C:cytosol"/>
    <property type="evidence" value="ECO:0007669"/>
    <property type="project" value="TreeGrafter"/>
</dbReference>
<dbReference type="GO" id="GO:0003677">
    <property type="term" value="F:DNA binding"/>
    <property type="evidence" value="ECO:0007669"/>
    <property type="project" value="UniProtKB-KW"/>
</dbReference>
<name>A0A4U0SKD7_9ACTN</name>
<gene>
    <name evidence="6" type="ORF">FCI23_17665</name>
</gene>
<evidence type="ECO:0000256" key="1">
    <source>
        <dbReference type="ARBA" id="ARBA00009437"/>
    </source>
</evidence>
<evidence type="ECO:0000256" key="4">
    <source>
        <dbReference type="ARBA" id="ARBA00023163"/>
    </source>
</evidence>
<dbReference type="PRINTS" id="PR00039">
    <property type="entry name" value="HTHLYSR"/>
</dbReference>
<organism evidence="6 7">
    <name type="scientific">Actinacidiphila oryziradicis</name>
    <dbReference type="NCBI Taxonomy" id="2571141"/>
    <lineage>
        <taxon>Bacteria</taxon>
        <taxon>Bacillati</taxon>
        <taxon>Actinomycetota</taxon>
        <taxon>Actinomycetes</taxon>
        <taxon>Kitasatosporales</taxon>
        <taxon>Streptomycetaceae</taxon>
        <taxon>Actinacidiphila</taxon>
    </lineage>
</organism>
<dbReference type="InterPro" id="IPR036390">
    <property type="entry name" value="WH_DNA-bd_sf"/>
</dbReference>
<dbReference type="AlphaFoldDB" id="A0A4U0SKD7"/>
<dbReference type="EMBL" id="SUMC01000015">
    <property type="protein sequence ID" value="TKA10284.1"/>
    <property type="molecule type" value="Genomic_DNA"/>
</dbReference>